<dbReference type="Pfam" id="PF00990">
    <property type="entry name" value="GGDEF"/>
    <property type="match status" value="1"/>
</dbReference>
<evidence type="ECO:0000259" key="2">
    <source>
        <dbReference type="PROSITE" id="PS50887"/>
    </source>
</evidence>
<dbReference type="EMBL" id="BDQX01000362">
    <property type="protein sequence ID" value="GBG10920.1"/>
    <property type="molecule type" value="Genomic_DNA"/>
</dbReference>
<dbReference type="SUPFAM" id="SSF141868">
    <property type="entry name" value="EAL domain-like"/>
    <property type="match status" value="1"/>
</dbReference>
<dbReference type="SMART" id="SM00267">
    <property type="entry name" value="GGDEF"/>
    <property type="match status" value="1"/>
</dbReference>
<dbReference type="RefSeq" id="WP_108995325.1">
    <property type="nucleotide sequence ID" value="NZ_BDQX01000362.1"/>
</dbReference>
<dbReference type="Gene3D" id="3.20.20.450">
    <property type="entry name" value="EAL domain"/>
    <property type="match status" value="1"/>
</dbReference>
<dbReference type="AlphaFoldDB" id="A0A2R5EW81"/>
<dbReference type="NCBIfam" id="TIGR00254">
    <property type="entry name" value="GGDEF"/>
    <property type="match status" value="1"/>
</dbReference>
<keyword evidence="4" id="KW-1185">Reference proteome</keyword>
<dbReference type="PANTHER" id="PTHR33121:SF79">
    <property type="entry name" value="CYCLIC DI-GMP PHOSPHODIESTERASE PDED-RELATED"/>
    <property type="match status" value="1"/>
</dbReference>
<protein>
    <submittedName>
        <fullName evidence="3">GGDEF-domain containing protein</fullName>
    </submittedName>
</protein>
<dbReference type="InterPro" id="IPR035919">
    <property type="entry name" value="EAL_sf"/>
</dbReference>
<dbReference type="CDD" id="cd01948">
    <property type="entry name" value="EAL"/>
    <property type="match status" value="1"/>
</dbReference>
<reference evidence="3 4" key="1">
    <citation type="submission" date="2017-08" db="EMBL/GenBank/DDBJ databases">
        <title>Substantial Increase in Enzyme Production by Combined Drug-Resistance Mutations in Paenibacillus agaridevorans.</title>
        <authorList>
            <person name="Tanaka Y."/>
            <person name="Funane K."/>
            <person name="Hosaka T."/>
            <person name="Shiwa Y."/>
            <person name="Fujita N."/>
            <person name="Miyazaki T."/>
            <person name="Yoshikawa H."/>
            <person name="Murakami K."/>
            <person name="Kasahara K."/>
            <person name="Inaoka T."/>
            <person name="Hiraga Y."/>
            <person name="Ochi K."/>
        </authorList>
    </citation>
    <scope>NUCLEOTIDE SEQUENCE [LARGE SCALE GENOMIC DNA]</scope>
    <source>
        <strain evidence="3 4">T-3040</strain>
    </source>
</reference>
<dbReference type="InterPro" id="IPR043128">
    <property type="entry name" value="Rev_trsase/Diguanyl_cyclase"/>
</dbReference>
<dbReference type="Pfam" id="PF00563">
    <property type="entry name" value="EAL"/>
    <property type="match status" value="1"/>
</dbReference>
<dbReference type="Proteomes" id="UP000245202">
    <property type="component" value="Unassembled WGS sequence"/>
</dbReference>
<evidence type="ECO:0000259" key="1">
    <source>
        <dbReference type="PROSITE" id="PS50883"/>
    </source>
</evidence>
<dbReference type="InterPro" id="IPR000160">
    <property type="entry name" value="GGDEF_dom"/>
</dbReference>
<dbReference type="CDD" id="cd01949">
    <property type="entry name" value="GGDEF"/>
    <property type="match status" value="1"/>
</dbReference>
<gene>
    <name evidence="3" type="ORF">PAT3040_05690</name>
</gene>
<feature type="domain" description="EAL" evidence="1">
    <location>
        <begin position="179"/>
        <end position="433"/>
    </location>
</feature>
<dbReference type="FunFam" id="3.20.20.450:FF:000001">
    <property type="entry name" value="Cyclic di-GMP phosphodiesterase yahA"/>
    <property type="match status" value="1"/>
</dbReference>
<dbReference type="SUPFAM" id="SSF55073">
    <property type="entry name" value="Nucleotide cyclase"/>
    <property type="match status" value="1"/>
</dbReference>
<dbReference type="InterPro" id="IPR050706">
    <property type="entry name" value="Cyclic-di-GMP_PDE-like"/>
</dbReference>
<dbReference type="InterPro" id="IPR029787">
    <property type="entry name" value="Nucleotide_cyclase"/>
</dbReference>
<evidence type="ECO:0000313" key="3">
    <source>
        <dbReference type="EMBL" id="GBG10920.1"/>
    </source>
</evidence>
<dbReference type="Gene3D" id="3.30.70.270">
    <property type="match status" value="1"/>
</dbReference>
<dbReference type="SMART" id="SM00052">
    <property type="entry name" value="EAL"/>
    <property type="match status" value="1"/>
</dbReference>
<dbReference type="GO" id="GO:0071111">
    <property type="term" value="F:cyclic-guanylate-specific phosphodiesterase activity"/>
    <property type="evidence" value="ECO:0007669"/>
    <property type="project" value="InterPro"/>
</dbReference>
<proteinExistence type="predicted"/>
<organism evidence="3 4">
    <name type="scientific">Paenibacillus agaridevorans</name>
    <dbReference type="NCBI Taxonomy" id="171404"/>
    <lineage>
        <taxon>Bacteria</taxon>
        <taxon>Bacillati</taxon>
        <taxon>Bacillota</taxon>
        <taxon>Bacilli</taxon>
        <taxon>Bacillales</taxon>
        <taxon>Paenibacillaceae</taxon>
        <taxon>Paenibacillus</taxon>
    </lineage>
</organism>
<sequence>MESSARLLSRKESYAKVELSVHEARAEGKRILAMIVELDRFYRVIDTKGTDFGHEVLDVMMNRLIELSKQLAGSEPPVLSNWGSHSFLLLLYISKEDSEFDVCWQAAEAMKHAAERPVPDGDSELYFTASIGACYFPQDGLTGEALICRAESAVQQSKENGGNRITFYKSEDTDRMNRRIAIESGLRPALYQRQFHLSYQPIYRLGDGRLRGLEALIRWNHPELGVISPKEFIPIAEHSGLIIPIGEWVIRESCKMLARIRKYGLHDLRMSINISPLQLHDPSFMNTLLNVLEENRLEPSSIELEITEHYLFHSSETAVTALSRLRATGVRIALDDFGTGYSSFSNLKQLPIHCLKIDKSFIQKIDLQGAERHIVESIIGLVQKLGVEVIAEGVEYEGQYRLLKEWGCNYVQGYLLGTPMEPTMMDTSMFRRAANTEERVESGRSHDDGKSSNAAECRIYCPQ</sequence>
<dbReference type="PROSITE" id="PS50883">
    <property type="entry name" value="EAL"/>
    <property type="match status" value="1"/>
</dbReference>
<comment type="caution">
    <text evidence="3">The sequence shown here is derived from an EMBL/GenBank/DDBJ whole genome shotgun (WGS) entry which is preliminary data.</text>
</comment>
<evidence type="ECO:0000313" key="4">
    <source>
        <dbReference type="Proteomes" id="UP000245202"/>
    </source>
</evidence>
<dbReference type="PROSITE" id="PS50887">
    <property type="entry name" value="GGDEF"/>
    <property type="match status" value="1"/>
</dbReference>
<feature type="domain" description="GGDEF" evidence="2">
    <location>
        <begin position="29"/>
        <end position="170"/>
    </location>
</feature>
<dbReference type="InterPro" id="IPR001633">
    <property type="entry name" value="EAL_dom"/>
</dbReference>
<name>A0A2R5EW81_9BACL</name>
<accession>A0A2R5EW81</accession>
<dbReference type="PANTHER" id="PTHR33121">
    <property type="entry name" value="CYCLIC DI-GMP PHOSPHODIESTERASE PDEF"/>
    <property type="match status" value="1"/>
</dbReference>